<comment type="caution">
    <text evidence="2">The sequence shown here is derived from an EMBL/GenBank/DDBJ whole genome shotgun (WGS) entry which is preliminary data.</text>
</comment>
<dbReference type="PROSITE" id="PS51257">
    <property type="entry name" value="PROKAR_LIPOPROTEIN"/>
    <property type="match status" value="1"/>
</dbReference>
<evidence type="ECO:0008006" key="4">
    <source>
        <dbReference type="Google" id="ProtNLM"/>
    </source>
</evidence>
<evidence type="ECO:0000313" key="3">
    <source>
        <dbReference type="Proteomes" id="UP001500392"/>
    </source>
</evidence>
<reference evidence="3" key="1">
    <citation type="journal article" date="2019" name="Int. J. Syst. Evol. Microbiol.">
        <title>The Global Catalogue of Microorganisms (GCM) 10K type strain sequencing project: providing services to taxonomists for standard genome sequencing and annotation.</title>
        <authorList>
            <consortium name="The Broad Institute Genomics Platform"/>
            <consortium name="The Broad Institute Genome Sequencing Center for Infectious Disease"/>
            <person name="Wu L."/>
            <person name="Ma J."/>
        </authorList>
    </citation>
    <scope>NUCLEOTIDE SEQUENCE [LARGE SCALE GENOMIC DNA]</scope>
    <source>
        <strain evidence="3">JCM 17304</strain>
    </source>
</reference>
<dbReference type="RefSeq" id="WP_344934222.1">
    <property type="nucleotide sequence ID" value="NZ_BAABDM010000002.1"/>
</dbReference>
<feature type="chain" id="PRO_5045668184" description="Lipoprotein" evidence="1">
    <location>
        <begin position="19"/>
        <end position="55"/>
    </location>
</feature>
<sequence length="55" mass="6417">MRLFVLLLSVTCVLTLSACGTSNYDQSREWRLQECEKILDDHDRGQCKTNTPHYK</sequence>
<gene>
    <name evidence="2" type="ORF">GCM10022414_15210</name>
</gene>
<evidence type="ECO:0000256" key="1">
    <source>
        <dbReference type="SAM" id="SignalP"/>
    </source>
</evidence>
<proteinExistence type="predicted"/>
<keyword evidence="3" id="KW-1185">Reference proteome</keyword>
<organism evidence="2 3">
    <name type="scientific">Zhongshania borealis</name>
    <dbReference type="NCBI Taxonomy" id="889488"/>
    <lineage>
        <taxon>Bacteria</taxon>
        <taxon>Pseudomonadati</taxon>
        <taxon>Pseudomonadota</taxon>
        <taxon>Gammaproteobacteria</taxon>
        <taxon>Cellvibrionales</taxon>
        <taxon>Spongiibacteraceae</taxon>
        <taxon>Zhongshania</taxon>
    </lineage>
</organism>
<accession>A0ABP7WMY2</accession>
<protein>
    <recommendedName>
        <fullName evidence="4">Lipoprotein</fullName>
    </recommendedName>
</protein>
<keyword evidence="1" id="KW-0732">Signal</keyword>
<dbReference type="EMBL" id="BAABDM010000002">
    <property type="protein sequence ID" value="GAA4092596.1"/>
    <property type="molecule type" value="Genomic_DNA"/>
</dbReference>
<evidence type="ECO:0000313" key="2">
    <source>
        <dbReference type="EMBL" id="GAA4092596.1"/>
    </source>
</evidence>
<name>A0ABP7WMY2_9GAMM</name>
<dbReference type="Proteomes" id="UP001500392">
    <property type="component" value="Unassembled WGS sequence"/>
</dbReference>
<feature type="signal peptide" evidence="1">
    <location>
        <begin position="1"/>
        <end position="18"/>
    </location>
</feature>